<dbReference type="Proteomes" id="UP000250079">
    <property type="component" value="Chromosome"/>
</dbReference>
<dbReference type="AlphaFoldDB" id="A0A2Z2P7Z4"/>
<name>A0A2Z2P7Z4_9GAMM</name>
<organism evidence="1 2">
    <name type="scientific">Granulosicoccus antarcticus IMCC3135</name>
    <dbReference type="NCBI Taxonomy" id="1192854"/>
    <lineage>
        <taxon>Bacteria</taxon>
        <taxon>Pseudomonadati</taxon>
        <taxon>Pseudomonadota</taxon>
        <taxon>Gammaproteobacteria</taxon>
        <taxon>Chromatiales</taxon>
        <taxon>Granulosicoccaceae</taxon>
        <taxon>Granulosicoccus</taxon>
    </lineage>
</organism>
<dbReference type="KEGG" id="gai:IMCC3135_33780"/>
<keyword evidence="2" id="KW-1185">Reference proteome</keyword>
<evidence type="ECO:0000313" key="1">
    <source>
        <dbReference type="EMBL" id="ASJ76797.1"/>
    </source>
</evidence>
<dbReference type="InterPro" id="IPR011959">
    <property type="entry name" value="CHP02270"/>
</dbReference>
<dbReference type="RefSeq" id="WP_088921520.1">
    <property type="nucleotide sequence ID" value="NZ_CP018632.1"/>
</dbReference>
<dbReference type="OrthoDB" id="8089803at2"/>
<gene>
    <name evidence="1" type="ORF">IMCC3135_33780</name>
</gene>
<evidence type="ECO:0008006" key="3">
    <source>
        <dbReference type="Google" id="ProtNLM"/>
    </source>
</evidence>
<accession>A0A2Z2P7Z4</accession>
<dbReference type="EMBL" id="CP018632">
    <property type="protein sequence ID" value="ASJ76797.1"/>
    <property type="molecule type" value="Genomic_DNA"/>
</dbReference>
<evidence type="ECO:0000313" key="2">
    <source>
        <dbReference type="Proteomes" id="UP000250079"/>
    </source>
</evidence>
<reference evidence="1 2" key="1">
    <citation type="submission" date="2016-12" db="EMBL/GenBank/DDBJ databases">
        <authorList>
            <person name="Song W.-J."/>
            <person name="Kurnit D.M."/>
        </authorList>
    </citation>
    <scope>NUCLEOTIDE SEQUENCE [LARGE SCALE GENOMIC DNA]</scope>
    <source>
        <strain evidence="1 2">IMCC3135</strain>
    </source>
</reference>
<dbReference type="NCBIfam" id="TIGR02270">
    <property type="entry name" value="TIGR02270 family protein"/>
    <property type="match status" value="1"/>
</dbReference>
<proteinExistence type="predicted"/>
<protein>
    <recommendedName>
        <fullName evidence="3">TIGR02270 family protein</fullName>
    </recommendedName>
</protein>
<sequence>MPHIIETVVYQHAENACALWWQWHLALDQPHYTLGDLTGIEKRINANMNGLRIAGKNALIQVQELADANDEGAIFVSALLAIQRGDISGFLTLAETDCVKPGGLAELSTALAWADHDQSQRIILQLLNSDRAEWLILGLQACVAHARNPGQHLYQCTRHSDSRVRATAFQAAANLGDKNILRTLPVSTPGGPDEQFELARAFTFLGRYKEGQLMLEQLALGSSHVAPLATRLFLLSASSAISRDLLRTLNDRPERARDVVRGFGLLGEPTSMEWLIDQCHSPMLGRLAGESITLITGVDLINNDLELADGPETAINALSDEPDDKRVKLDEDDNLPWPDAPRISHWWENLSAQPINDKQYLCGHLRTSKSYQLMLRIGKQRQRTIAADIMALTNPGAPYCNTHLPTWRQPGLTPGGPD</sequence>